<comment type="cofactor">
    <cofactor evidence="5">
        <name>Mg(2+)</name>
        <dbReference type="ChEBI" id="CHEBI:18420"/>
    </cofactor>
</comment>
<evidence type="ECO:0000313" key="6">
    <source>
        <dbReference type="EMBL" id="BBY51733.1"/>
    </source>
</evidence>
<geneLocation type="plasmid" evidence="7">
    <name>pjcm18538 dna</name>
</geneLocation>
<dbReference type="InterPro" id="IPR037171">
    <property type="entry name" value="NagB/RpiA_transferase-like"/>
</dbReference>
<dbReference type="GO" id="GO:0009396">
    <property type="term" value="P:folic acid-containing compound biosynthetic process"/>
    <property type="evidence" value="ECO:0007669"/>
    <property type="project" value="TreeGrafter"/>
</dbReference>
<dbReference type="PANTHER" id="PTHR23407:SF1">
    <property type="entry name" value="5-FORMYLTETRAHYDROFOLATE CYCLO-LIGASE"/>
    <property type="match status" value="1"/>
</dbReference>
<dbReference type="InterPro" id="IPR002698">
    <property type="entry name" value="FTHF_cligase"/>
</dbReference>
<dbReference type="Gene3D" id="3.40.50.10420">
    <property type="entry name" value="NagB/RpiA/CoA transferase-like"/>
    <property type="match status" value="1"/>
</dbReference>
<comment type="catalytic activity">
    <reaction evidence="5">
        <text>(6S)-5-formyl-5,6,7,8-tetrahydrofolate + ATP = (6R)-5,10-methenyltetrahydrofolate + ADP + phosphate</text>
        <dbReference type="Rhea" id="RHEA:10488"/>
        <dbReference type="ChEBI" id="CHEBI:30616"/>
        <dbReference type="ChEBI" id="CHEBI:43474"/>
        <dbReference type="ChEBI" id="CHEBI:57455"/>
        <dbReference type="ChEBI" id="CHEBI:57457"/>
        <dbReference type="ChEBI" id="CHEBI:456216"/>
        <dbReference type="EC" id="6.3.3.2"/>
    </reaction>
</comment>
<dbReference type="KEGG" id="marz:MARA_52010"/>
<dbReference type="EC" id="6.3.3.2" evidence="5"/>
<dbReference type="PANTHER" id="PTHR23407">
    <property type="entry name" value="ATPASE INHIBITOR/5-FORMYLTETRAHYDROFOLATE CYCLO-LIGASE"/>
    <property type="match status" value="1"/>
</dbReference>
<evidence type="ECO:0000256" key="4">
    <source>
        <dbReference type="PIRSR" id="PIRSR006806-1"/>
    </source>
</evidence>
<dbReference type="RefSeq" id="WP_235887300.1">
    <property type="nucleotide sequence ID" value="NZ_AP022593.1"/>
</dbReference>
<dbReference type="GO" id="GO:0046872">
    <property type="term" value="F:metal ion binding"/>
    <property type="evidence" value="ECO:0007669"/>
    <property type="project" value="UniProtKB-KW"/>
</dbReference>
<proteinExistence type="inferred from homology"/>
<comment type="similarity">
    <text evidence="1 5">Belongs to the 5-formyltetrahydrofolate cyclo-ligase family.</text>
</comment>
<dbReference type="AlphaFoldDB" id="A0A7I7S4V9"/>
<accession>A0A7I7S4V9</accession>
<keyword evidence="5" id="KW-0460">Magnesium</keyword>
<dbReference type="Pfam" id="PF01812">
    <property type="entry name" value="5-FTHF_cyc-lig"/>
    <property type="match status" value="1"/>
</dbReference>
<feature type="binding site" evidence="4">
    <location>
        <position position="64"/>
    </location>
    <ligand>
        <name>substrate</name>
    </ligand>
</feature>
<organism evidence="6 7">
    <name type="scientific">Mycolicibacterium arabiense</name>
    <dbReference type="NCBI Taxonomy" id="1286181"/>
    <lineage>
        <taxon>Bacteria</taxon>
        <taxon>Bacillati</taxon>
        <taxon>Actinomycetota</taxon>
        <taxon>Actinomycetes</taxon>
        <taxon>Mycobacteriales</taxon>
        <taxon>Mycobacteriaceae</taxon>
        <taxon>Mycolicibacterium</taxon>
    </lineage>
</organism>
<keyword evidence="2 4" id="KW-0547">Nucleotide-binding</keyword>
<dbReference type="GO" id="GO:0005524">
    <property type="term" value="F:ATP binding"/>
    <property type="evidence" value="ECO:0007669"/>
    <property type="project" value="UniProtKB-KW"/>
</dbReference>
<dbReference type="GO" id="GO:0030272">
    <property type="term" value="F:5-formyltetrahydrofolate cyclo-ligase activity"/>
    <property type="evidence" value="ECO:0007669"/>
    <property type="project" value="UniProtKB-EC"/>
</dbReference>
<evidence type="ECO:0000256" key="5">
    <source>
        <dbReference type="RuleBase" id="RU361279"/>
    </source>
</evidence>
<keyword evidence="3 4" id="KW-0067">ATP-binding</keyword>
<keyword evidence="6" id="KW-0436">Ligase</keyword>
<gene>
    <name evidence="6" type="ORF">MARA_52010</name>
</gene>
<sequence>MGDRLTIVTGATRTKAQWRTAILRARRELPLEARRADADAIRVALRSVVRRGDVVCAYVPLATEPGSVEMLDALVAAGARVLLPVARDDEGTPMPLTWGAYRSDALVEAPFGLREPAPPHEPPHAIAAASVVLVPALAVDRRGVRLGRGAGYYDRSLPLVGAGARLCAVVRDDEFVEELPGEAHDVAMTHVLTPGRGLFELPH</sequence>
<evidence type="ECO:0000256" key="1">
    <source>
        <dbReference type="ARBA" id="ARBA00010638"/>
    </source>
</evidence>
<keyword evidence="5" id="KW-0479">Metal-binding</keyword>
<dbReference type="NCBIfam" id="TIGR02727">
    <property type="entry name" value="MTHFS_bact"/>
    <property type="match status" value="1"/>
</dbReference>
<feature type="binding site" evidence="4">
    <location>
        <begin position="145"/>
        <end position="153"/>
    </location>
    <ligand>
        <name>ATP</name>
        <dbReference type="ChEBI" id="CHEBI:30616"/>
    </ligand>
</feature>
<evidence type="ECO:0000256" key="2">
    <source>
        <dbReference type="ARBA" id="ARBA00022741"/>
    </source>
</evidence>
<evidence type="ECO:0000256" key="3">
    <source>
        <dbReference type="ARBA" id="ARBA00022840"/>
    </source>
</evidence>
<dbReference type="EMBL" id="AP022593">
    <property type="protein sequence ID" value="BBY51733.1"/>
    <property type="molecule type" value="Genomic_DNA"/>
</dbReference>
<dbReference type="GO" id="GO:0035999">
    <property type="term" value="P:tetrahydrofolate interconversion"/>
    <property type="evidence" value="ECO:0007669"/>
    <property type="project" value="TreeGrafter"/>
</dbReference>
<protein>
    <recommendedName>
        <fullName evidence="5">5-formyltetrahydrofolate cyclo-ligase</fullName>
        <ecNumber evidence="5">6.3.3.2</ecNumber>
    </recommendedName>
</protein>
<feature type="binding site" evidence="4">
    <location>
        <position position="59"/>
    </location>
    <ligand>
        <name>substrate</name>
    </ligand>
</feature>
<dbReference type="InterPro" id="IPR024185">
    <property type="entry name" value="FTHF_cligase-like_sf"/>
</dbReference>
<dbReference type="Proteomes" id="UP000467428">
    <property type="component" value="Chromosome"/>
</dbReference>
<reference evidence="6 7" key="1">
    <citation type="journal article" date="2019" name="Emerg. Microbes Infect.">
        <title>Comprehensive subspecies identification of 175 nontuberculous mycobacteria species based on 7547 genomic profiles.</title>
        <authorList>
            <person name="Matsumoto Y."/>
            <person name="Kinjo T."/>
            <person name="Motooka D."/>
            <person name="Nabeya D."/>
            <person name="Jung N."/>
            <person name="Uechi K."/>
            <person name="Horii T."/>
            <person name="Iida T."/>
            <person name="Fujita J."/>
            <person name="Nakamura S."/>
        </authorList>
    </citation>
    <scope>NUCLEOTIDE SEQUENCE [LARGE SCALE GENOMIC DNA]</scope>
    <source>
        <strain evidence="6 7">JCM 18538</strain>
    </source>
</reference>
<name>A0A7I7S4V9_9MYCO</name>
<keyword evidence="7" id="KW-1185">Reference proteome</keyword>
<dbReference type="PIRSF" id="PIRSF006806">
    <property type="entry name" value="FTHF_cligase"/>
    <property type="match status" value="1"/>
</dbReference>
<feature type="binding site" evidence="4">
    <location>
        <begin position="15"/>
        <end position="19"/>
    </location>
    <ligand>
        <name>ATP</name>
        <dbReference type="ChEBI" id="CHEBI:30616"/>
    </ligand>
</feature>
<dbReference type="SUPFAM" id="SSF100950">
    <property type="entry name" value="NagB/RpiA/CoA transferase-like"/>
    <property type="match status" value="1"/>
</dbReference>
<evidence type="ECO:0000313" key="7">
    <source>
        <dbReference type="Proteomes" id="UP000467428"/>
    </source>
</evidence>